<evidence type="ECO:0000313" key="2">
    <source>
        <dbReference type="EMBL" id="KGM92580.1"/>
    </source>
</evidence>
<dbReference type="EMBL" id="KN275958">
    <property type="protein sequence ID" value="KGM92580.1"/>
    <property type="molecule type" value="Genomic_DNA"/>
</dbReference>
<gene>
    <name evidence="2" type="ORF">PADG_11411</name>
</gene>
<accession>A0A0A0HYZ4</accession>
<dbReference type="Proteomes" id="UP000001628">
    <property type="component" value="Unassembled WGS sequence"/>
</dbReference>
<sequence length="69" mass="7668">MKFSLIVLNLLSTGGMAERHFATPNVHVERSHFAPQVLMITEAAKIQTVLKYHPGNTASFGTVKLCREE</sequence>
<protein>
    <submittedName>
        <fullName evidence="2">Uncharacterized protein</fullName>
    </submittedName>
</protein>
<dbReference type="RefSeq" id="XP_010757960.1">
    <property type="nucleotide sequence ID" value="XM_010759658.1"/>
</dbReference>
<keyword evidence="1" id="KW-0732">Signal</keyword>
<proteinExistence type="predicted"/>
<dbReference type="GeneID" id="22587308"/>
<dbReference type="VEuPathDB" id="FungiDB:PADG_11411"/>
<name>A0A0A0HYZ4_PARBD</name>
<dbReference type="AlphaFoldDB" id="A0A0A0HYZ4"/>
<feature type="signal peptide" evidence="1">
    <location>
        <begin position="1"/>
        <end position="17"/>
    </location>
</feature>
<dbReference type="InParanoid" id="A0A0A0HYZ4"/>
<dbReference type="KEGG" id="pbn:PADG_11411"/>
<evidence type="ECO:0000313" key="3">
    <source>
        <dbReference type="Proteomes" id="UP000001628"/>
    </source>
</evidence>
<feature type="chain" id="PRO_5001970404" evidence="1">
    <location>
        <begin position="18"/>
        <end position="69"/>
    </location>
</feature>
<organism evidence="2 3">
    <name type="scientific">Paracoccidioides brasiliensis (strain Pb18)</name>
    <dbReference type="NCBI Taxonomy" id="502780"/>
    <lineage>
        <taxon>Eukaryota</taxon>
        <taxon>Fungi</taxon>
        <taxon>Dikarya</taxon>
        <taxon>Ascomycota</taxon>
        <taxon>Pezizomycotina</taxon>
        <taxon>Eurotiomycetes</taxon>
        <taxon>Eurotiomycetidae</taxon>
        <taxon>Onygenales</taxon>
        <taxon>Ajellomycetaceae</taxon>
        <taxon>Paracoccidioides</taxon>
    </lineage>
</organism>
<dbReference type="HOGENOM" id="CLU_2776625_0_0_1"/>
<keyword evidence="3" id="KW-1185">Reference proteome</keyword>
<reference evidence="2 3" key="1">
    <citation type="journal article" date="2011" name="PLoS Genet.">
        <title>Comparative genomic analysis of human fungal pathogens causing paracoccidioidomycosis.</title>
        <authorList>
            <person name="Desjardins C.A."/>
            <person name="Champion M.D."/>
            <person name="Holder J.W."/>
            <person name="Muszewska A."/>
            <person name="Goldberg J."/>
            <person name="Bailao A.M."/>
            <person name="Brigido M.M."/>
            <person name="Ferreira M.E."/>
            <person name="Garcia A.M."/>
            <person name="Grynberg M."/>
            <person name="Gujja S."/>
            <person name="Heiman D.I."/>
            <person name="Henn M.R."/>
            <person name="Kodira C.D."/>
            <person name="Leon-Narvaez H."/>
            <person name="Longo L.V."/>
            <person name="Ma L.J."/>
            <person name="Malavazi I."/>
            <person name="Matsuo A.L."/>
            <person name="Morais F.V."/>
            <person name="Pereira M."/>
            <person name="Rodriguez-Brito S."/>
            <person name="Sakthikumar S."/>
            <person name="Salem-Izacc S.M."/>
            <person name="Sykes S.M."/>
            <person name="Teixeira M.M."/>
            <person name="Vallejo M.C."/>
            <person name="Walter M.E."/>
            <person name="Yandava C."/>
            <person name="Young S."/>
            <person name="Zeng Q."/>
            <person name="Zucker J."/>
            <person name="Felipe M.S."/>
            <person name="Goldman G.H."/>
            <person name="Haas B.J."/>
            <person name="McEwen J.G."/>
            <person name="Nino-Vega G."/>
            <person name="Puccia R."/>
            <person name="San-Blas G."/>
            <person name="Soares C.M."/>
            <person name="Birren B.W."/>
            <person name="Cuomo C.A."/>
        </authorList>
    </citation>
    <scope>NUCLEOTIDE SEQUENCE [LARGE SCALE GENOMIC DNA]</scope>
    <source>
        <strain evidence="2 3">Pb18</strain>
    </source>
</reference>
<evidence type="ECO:0000256" key="1">
    <source>
        <dbReference type="SAM" id="SignalP"/>
    </source>
</evidence>